<evidence type="ECO:0000313" key="2">
    <source>
        <dbReference type="Proteomes" id="UP000887569"/>
    </source>
</evidence>
<sequence>MIPAYDSHLLQKELDEFPGKISFVAKAKKTSTIGLPMPSRRREIKVFVQPKNRPSSSDDKVAAQKKDIRFRS</sequence>
<name>A0A915AX14_PARUN</name>
<dbReference type="Proteomes" id="UP000887569">
    <property type="component" value="Unplaced"/>
</dbReference>
<evidence type="ECO:0000313" key="3">
    <source>
        <dbReference type="WBParaSite" id="PgR017X_g060_t01"/>
    </source>
</evidence>
<evidence type="ECO:0000256" key="1">
    <source>
        <dbReference type="SAM" id="MobiDB-lite"/>
    </source>
</evidence>
<dbReference type="WBParaSite" id="PgR017X_g060_t01">
    <property type="protein sequence ID" value="PgR017X_g060_t01"/>
    <property type="gene ID" value="PgR017X_g060"/>
</dbReference>
<protein>
    <submittedName>
        <fullName evidence="3">Uncharacterized protein</fullName>
    </submittedName>
</protein>
<accession>A0A915AX14</accession>
<reference evidence="3" key="1">
    <citation type="submission" date="2022-11" db="UniProtKB">
        <authorList>
            <consortium name="WormBaseParasite"/>
        </authorList>
    </citation>
    <scope>IDENTIFICATION</scope>
</reference>
<feature type="region of interest" description="Disordered" evidence="1">
    <location>
        <begin position="48"/>
        <end position="72"/>
    </location>
</feature>
<feature type="compositionally biased region" description="Basic and acidic residues" evidence="1">
    <location>
        <begin position="56"/>
        <end position="72"/>
    </location>
</feature>
<keyword evidence="2" id="KW-1185">Reference proteome</keyword>
<dbReference type="AlphaFoldDB" id="A0A915AX14"/>
<organism evidence="2 3">
    <name type="scientific">Parascaris univalens</name>
    <name type="common">Nematode worm</name>
    <dbReference type="NCBI Taxonomy" id="6257"/>
    <lineage>
        <taxon>Eukaryota</taxon>
        <taxon>Metazoa</taxon>
        <taxon>Ecdysozoa</taxon>
        <taxon>Nematoda</taxon>
        <taxon>Chromadorea</taxon>
        <taxon>Rhabditida</taxon>
        <taxon>Spirurina</taxon>
        <taxon>Ascaridomorpha</taxon>
        <taxon>Ascaridoidea</taxon>
        <taxon>Ascarididae</taxon>
        <taxon>Parascaris</taxon>
    </lineage>
</organism>
<proteinExistence type="predicted"/>